<evidence type="ECO:0000313" key="2">
    <source>
        <dbReference type="EMBL" id="SDY82950.1"/>
    </source>
</evidence>
<dbReference type="SUPFAM" id="SSF52540">
    <property type="entry name" value="P-loop containing nucleoside triphosphate hydrolases"/>
    <property type="match status" value="1"/>
</dbReference>
<dbReference type="Gene3D" id="3.40.50.300">
    <property type="entry name" value="P-loop containing nucleotide triphosphate hydrolases"/>
    <property type="match status" value="1"/>
</dbReference>
<dbReference type="InterPro" id="IPR025669">
    <property type="entry name" value="AAA_dom"/>
</dbReference>
<gene>
    <name evidence="2" type="ORF">SAMN04488069_1155</name>
</gene>
<dbReference type="RefSeq" id="WP_092743126.1">
    <property type="nucleotide sequence ID" value="NZ_FNOV01000015.1"/>
</dbReference>
<reference evidence="3" key="1">
    <citation type="submission" date="2016-10" db="EMBL/GenBank/DDBJ databases">
        <authorList>
            <person name="Varghese N."/>
            <person name="Submissions S."/>
        </authorList>
    </citation>
    <scope>NUCLEOTIDE SEQUENCE [LARGE SCALE GENOMIC DNA]</scope>
    <source>
        <strain evidence="3">CGMCC 1.8975</strain>
    </source>
</reference>
<dbReference type="EMBL" id="FNOV01000015">
    <property type="protein sequence ID" value="SDY82950.1"/>
    <property type="molecule type" value="Genomic_DNA"/>
</dbReference>
<name>A0A1H3N2J9_9BACT</name>
<keyword evidence="3" id="KW-1185">Reference proteome</keyword>
<dbReference type="Pfam" id="PF13614">
    <property type="entry name" value="AAA_31"/>
    <property type="match status" value="1"/>
</dbReference>
<evidence type="ECO:0000313" key="3">
    <source>
        <dbReference type="Proteomes" id="UP000199249"/>
    </source>
</evidence>
<dbReference type="InterPro" id="IPR050678">
    <property type="entry name" value="DNA_Partitioning_ATPase"/>
</dbReference>
<dbReference type="PANTHER" id="PTHR13696:SF52">
    <property type="entry name" value="PARA FAMILY PROTEIN CT_582"/>
    <property type="match status" value="1"/>
</dbReference>
<dbReference type="PIRSF" id="PIRSF009320">
    <property type="entry name" value="Nuc_binding_HP_1000"/>
    <property type="match status" value="1"/>
</dbReference>
<dbReference type="OrthoDB" id="9815116at2"/>
<evidence type="ECO:0000259" key="1">
    <source>
        <dbReference type="Pfam" id="PF13614"/>
    </source>
</evidence>
<accession>A0A1H3N2J9</accession>
<proteinExistence type="predicted"/>
<sequence length="263" mass="28212">MSVSTTTTPNPQVIAVANNKGGVGKTASAAAIAGELARQGHAVLALDLDPQAGNLTAVLHQRGYRGHTLLSVLLGEATLEEIIVETKQANLDLLPASIQLLSQESRLQRIPGYHGLLRRLLPQLSGYAYLVIDCPPSLGDLTSLALTAADVYVIPCQAEQLAFDGLHDMVRAAGVVRDNLNEKLTMAGIFFTAYHPNQRGALNHGTVEATRRIYGDDALLPHIRKDMAVPMSQATQQSVCTYDPTSRAAQDYQLLTQAILKAL</sequence>
<dbReference type="PANTHER" id="PTHR13696">
    <property type="entry name" value="P-LOOP CONTAINING NUCLEOSIDE TRIPHOSPHATE HYDROLASE"/>
    <property type="match status" value="1"/>
</dbReference>
<dbReference type="CDD" id="cd02042">
    <property type="entry name" value="ParAB_family"/>
    <property type="match status" value="1"/>
</dbReference>
<organism evidence="2 3">
    <name type="scientific">Hymenobacter psychrophilus</name>
    <dbReference type="NCBI Taxonomy" id="651662"/>
    <lineage>
        <taxon>Bacteria</taxon>
        <taxon>Pseudomonadati</taxon>
        <taxon>Bacteroidota</taxon>
        <taxon>Cytophagia</taxon>
        <taxon>Cytophagales</taxon>
        <taxon>Hymenobacteraceae</taxon>
        <taxon>Hymenobacter</taxon>
    </lineage>
</organism>
<dbReference type="InterPro" id="IPR027417">
    <property type="entry name" value="P-loop_NTPase"/>
</dbReference>
<dbReference type="Proteomes" id="UP000199249">
    <property type="component" value="Unassembled WGS sequence"/>
</dbReference>
<dbReference type="AlphaFoldDB" id="A0A1H3N2J9"/>
<feature type="domain" description="AAA" evidence="1">
    <location>
        <begin position="12"/>
        <end position="186"/>
    </location>
</feature>
<dbReference type="STRING" id="651662.SAMN04488069_1155"/>
<protein>
    <submittedName>
        <fullName evidence="2">Chromosome partitioning protein</fullName>
    </submittedName>
</protein>